<comment type="caution">
    <text evidence="2">The sequence shown here is derived from an EMBL/GenBank/DDBJ whole genome shotgun (WGS) entry which is preliminary data.</text>
</comment>
<proteinExistence type="predicted"/>
<dbReference type="EMBL" id="NKFA01000009">
    <property type="protein sequence ID" value="OXI39785.1"/>
    <property type="molecule type" value="Genomic_DNA"/>
</dbReference>
<organism evidence="2 3">
    <name type="scientific">Burkholderia aenigmatica</name>
    <dbReference type="NCBI Taxonomy" id="2015348"/>
    <lineage>
        <taxon>Bacteria</taxon>
        <taxon>Pseudomonadati</taxon>
        <taxon>Pseudomonadota</taxon>
        <taxon>Betaproteobacteria</taxon>
        <taxon>Burkholderiales</taxon>
        <taxon>Burkholderiaceae</taxon>
        <taxon>Burkholderia</taxon>
        <taxon>Burkholderia cepacia complex</taxon>
    </lineage>
</organism>
<gene>
    <name evidence="2" type="ORF">CFB84_25985</name>
</gene>
<protein>
    <submittedName>
        <fullName evidence="2">Uncharacterized protein</fullName>
    </submittedName>
</protein>
<feature type="region of interest" description="Disordered" evidence="1">
    <location>
        <begin position="84"/>
        <end position="121"/>
    </location>
</feature>
<feature type="compositionally biased region" description="Basic and acidic residues" evidence="1">
    <location>
        <begin position="90"/>
        <end position="104"/>
    </location>
</feature>
<name>A0A228IC84_9BURK</name>
<evidence type="ECO:0000313" key="2">
    <source>
        <dbReference type="EMBL" id="OXI39785.1"/>
    </source>
</evidence>
<sequence length="121" mass="13377">MQYSYFPSMRDHVPRTMTDSATCLTYPIVGDDPSRPRSTFGPGWGNVAIKLAADVIREKRGAPTATPTQLLTVFESNRETIAATVNHPTLTKDSRRIPLDKSDFSTEASSQASMSTADRRR</sequence>
<accession>A0A228IC84</accession>
<reference evidence="2 3" key="2">
    <citation type="submission" date="2017-08" db="EMBL/GenBank/DDBJ databases">
        <title>WGS of novel Burkholderia cepaca complex species.</title>
        <authorList>
            <person name="Lipuma J."/>
            <person name="Spilker T."/>
        </authorList>
    </citation>
    <scope>NUCLEOTIDE SEQUENCE [LARGE SCALE GENOMIC DNA]</scope>
    <source>
        <strain evidence="2 3">AU17325</strain>
    </source>
</reference>
<reference evidence="3" key="1">
    <citation type="submission" date="2017-06" db="EMBL/GenBank/DDBJ databases">
        <authorList>
            <person name="LiPuma J."/>
            <person name="Spilker T."/>
        </authorList>
    </citation>
    <scope>NUCLEOTIDE SEQUENCE [LARGE SCALE GENOMIC DNA]</scope>
    <source>
        <strain evidence="3">AU17325</strain>
    </source>
</reference>
<dbReference type="Proteomes" id="UP000214600">
    <property type="component" value="Unassembled WGS sequence"/>
</dbReference>
<evidence type="ECO:0000313" key="3">
    <source>
        <dbReference type="Proteomes" id="UP000214600"/>
    </source>
</evidence>
<dbReference type="AlphaFoldDB" id="A0A228IC84"/>
<evidence type="ECO:0000256" key="1">
    <source>
        <dbReference type="SAM" id="MobiDB-lite"/>
    </source>
</evidence>
<feature type="compositionally biased region" description="Polar residues" evidence="1">
    <location>
        <begin position="105"/>
        <end position="121"/>
    </location>
</feature>